<keyword evidence="2" id="KW-1185">Reference proteome</keyword>
<evidence type="ECO:0000313" key="1">
    <source>
        <dbReference type="EMBL" id="VUZ41329.1"/>
    </source>
</evidence>
<protein>
    <submittedName>
        <fullName evidence="1">Uncharacterized protein</fullName>
    </submittedName>
</protein>
<accession>A0A564Y2Y2</accession>
<dbReference type="AlphaFoldDB" id="A0A564Y2Y2"/>
<dbReference type="EMBL" id="CABIJS010000055">
    <property type="protein sequence ID" value="VUZ41329.1"/>
    <property type="molecule type" value="Genomic_DNA"/>
</dbReference>
<sequence length="54" mass="6047">MKLLPSVRDSEKVMNLAHFREPSSPRVVPKRLVSEAYRAQTTIIPEILSTLSPG</sequence>
<dbReference type="Proteomes" id="UP000321570">
    <property type="component" value="Unassembled WGS sequence"/>
</dbReference>
<reference evidence="1 2" key="1">
    <citation type="submission" date="2019-07" db="EMBL/GenBank/DDBJ databases">
        <authorList>
            <person name="Jastrzebski P J."/>
            <person name="Paukszto L."/>
            <person name="Jastrzebski P J."/>
        </authorList>
    </citation>
    <scope>NUCLEOTIDE SEQUENCE [LARGE SCALE GENOMIC DNA]</scope>
    <source>
        <strain evidence="1 2">WMS-il1</strain>
    </source>
</reference>
<evidence type="ECO:0000313" key="2">
    <source>
        <dbReference type="Proteomes" id="UP000321570"/>
    </source>
</evidence>
<gene>
    <name evidence="1" type="ORF">WMSIL1_LOCUS2235</name>
</gene>
<organism evidence="1 2">
    <name type="scientific">Hymenolepis diminuta</name>
    <name type="common">Rat tapeworm</name>
    <dbReference type="NCBI Taxonomy" id="6216"/>
    <lineage>
        <taxon>Eukaryota</taxon>
        <taxon>Metazoa</taxon>
        <taxon>Spiralia</taxon>
        <taxon>Lophotrochozoa</taxon>
        <taxon>Platyhelminthes</taxon>
        <taxon>Cestoda</taxon>
        <taxon>Eucestoda</taxon>
        <taxon>Cyclophyllidea</taxon>
        <taxon>Hymenolepididae</taxon>
        <taxon>Hymenolepis</taxon>
    </lineage>
</organism>
<proteinExistence type="predicted"/>
<name>A0A564Y2Y2_HYMDI</name>